<organism evidence="2">
    <name type="scientific">Pyramimonas obovata</name>
    <dbReference type="NCBI Taxonomy" id="1411642"/>
    <lineage>
        <taxon>Eukaryota</taxon>
        <taxon>Viridiplantae</taxon>
        <taxon>Chlorophyta</taxon>
        <taxon>Pyramimonadophyceae</taxon>
        <taxon>Pyramimonadales</taxon>
        <taxon>Pyramimonadaceae</taxon>
        <taxon>Pyramimonas</taxon>
        <taxon>Pyramimonas incertae sedis</taxon>
    </lineage>
</organism>
<evidence type="ECO:0000256" key="1">
    <source>
        <dbReference type="SAM" id="MobiDB-lite"/>
    </source>
</evidence>
<evidence type="ECO:0000313" key="2">
    <source>
        <dbReference type="EMBL" id="CAD8652196.1"/>
    </source>
</evidence>
<reference evidence="2" key="1">
    <citation type="submission" date="2021-01" db="EMBL/GenBank/DDBJ databases">
        <authorList>
            <person name="Corre E."/>
            <person name="Pelletier E."/>
            <person name="Niang G."/>
            <person name="Scheremetjew M."/>
            <person name="Finn R."/>
            <person name="Kale V."/>
            <person name="Holt S."/>
            <person name="Cochrane G."/>
            <person name="Meng A."/>
            <person name="Brown T."/>
            <person name="Cohen L."/>
        </authorList>
    </citation>
    <scope>NUCLEOTIDE SEQUENCE</scope>
    <source>
        <strain evidence="2">CCMP722</strain>
    </source>
</reference>
<accession>A0A7S0MV33</accession>
<name>A0A7S0MV33_9CHLO</name>
<dbReference type="EMBL" id="HBFA01004665">
    <property type="protein sequence ID" value="CAD8652196.1"/>
    <property type="molecule type" value="Transcribed_RNA"/>
</dbReference>
<feature type="region of interest" description="Disordered" evidence="1">
    <location>
        <begin position="343"/>
        <end position="367"/>
    </location>
</feature>
<dbReference type="AlphaFoldDB" id="A0A7S0MV33"/>
<feature type="compositionally biased region" description="Basic and acidic residues" evidence="1">
    <location>
        <begin position="175"/>
        <end position="186"/>
    </location>
</feature>
<sequence>MELLWKRRRALLATAAVGVAAAYIYRSERARRLARGVCESADAFTKLAEVALALSRDLNHFVIEGGEEDEVPSSVRQALRLAQCSEAESLLQTIARATARGALQGSGLAEGDAQASTAASAASSAGAFASDLTDRVLDRVLSHRTAGIVTTIIGGSVRQCIEAYLDTVEMQQNRNEQRHRARKASDSEAECSPGSWSQHARDGYEAPPRLAYQLLELASSDQARSIMRDVITTFVTTSVGVYLEKTAHCNTVFEDSLRALSKPLHREAVAEVAGNIIRDAIRESVRACHEVVTNGSTPVEIRGGEGLAATPNAREKGPLKLHDSAMSRRVDAPHTSHMLRFNMTPGGLSEKADPEEPGPSSRAGTSSATTVAMDMLRIMGAPEVRLFTRDVVGSAMWGTVRGLTDTVKELAPTWTRSGHTAMPPAVILSVCMSMCLHMSGMTQ</sequence>
<proteinExistence type="predicted"/>
<protein>
    <recommendedName>
        <fullName evidence="3">Protein PHLOEM PROTEIN 2-LIKE A10</fullName>
    </recommendedName>
</protein>
<feature type="region of interest" description="Disordered" evidence="1">
    <location>
        <begin position="175"/>
        <end position="202"/>
    </location>
</feature>
<gene>
    <name evidence="2" type="ORF">POBO1169_LOCUS2365</name>
</gene>
<evidence type="ECO:0008006" key="3">
    <source>
        <dbReference type="Google" id="ProtNLM"/>
    </source>
</evidence>